<dbReference type="PANTHER" id="PTHR42732:SF1">
    <property type="entry name" value="BETA-MANNOSIDASE"/>
    <property type="match status" value="1"/>
</dbReference>
<feature type="domain" description="DUF4982" evidence="6">
    <location>
        <begin position="592"/>
        <end position="649"/>
    </location>
</feature>
<evidence type="ECO:0000256" key="2">
    <source>
        <dbReference type="ARBA" id="ARBA00022801"/>
    </source>
</evidence>
<dbReference type="Pfam" id="PF02836">
    <property type="entry name" value="Glyco_hydro_2_C"/>
    <property type="match status" value="1"/>
</dbReference>
<evidence type="ECO:0000259" key="6">
    <source>
        <dbReference type="Pfam" id="PF16355"/>
    </source>
</evidence>
<dbReference type="InterPro" id="IPR017853">
    <property type="entry name" value="GH"/>
</dbReference>
<gene>
    <name evidence="9" type="primary">bga</name>
    <name evidence="9" type="ORF">J40TS1_16500</name>
</gene>
<dbReference type="InterPro" id="IPR008979">
    <property type="entry name" value="Galactose-bd-like_sf"/>
</dbReference>
<dbReference type="Pfam" id="PF22666">
    <property type="entry name" value="Glyco_hydro_2_N2"/>
    <property type="match status" value="1"/>
</dbReference>
<dbReference type="PANTHER" id="PTHR42732">
    <property type="entry name" value="BETA-GALACTOSIDASE"/>
    <property type="match status" value="1"/>
</dbReference>
<dbReference type="GO" id="GO:0004553">
    <property type="term" value="F:hydrolase activity, hydrolyzing O-glycosyl compounds"/>
    <property type="evidence" value="ECO:0007669"/>
    <property type="project" value="InterPro"/>
</dbReference>
<keyword evidence="3" id="KW-0326">Glycosidase</keyword>
<sequence length="923" mass="104704">MRERLSMNKDWLFHLGEVGGKLSSTHDVIYGQAKAGGLKGPGGLEWNDNEWDMVQLPHDWSFRLPFDREHGVADFGYKNRGIGWYRKKFVLDEQDQGKQLSIQFDGIATHATIYFNGSVIHRNFCGYTSFSFDISDRAFFGNRPNVLAVRVNAEESEGWWYEGAGIYRNCWLTKTDKLHIAERGIWVNPQKQADKLWQTNIEATVRSEYEQPVHFTVKSTILDPQQNIVGEGVSESVVEPYDQVKLQQMIELNDPQLWDIEHPHLYTLKCSVLKDGLVVDELDTAFGYRTIRICPDTGFYLNERPIKIKGTCNHQDHAGVGVALPDELHAYRIKRLKEMGSNAYRAAHHNPAPELLDACDRLGMLVMDENRNFDSSEEGLKQVENMVTRDRNHPSVVMYSLFNEEPLQGTPIGRKMFKWMKNVIRRLDPTRPVLGAMNGGVMEDEGTADIMDITGFNYMNGAYEAFRAKHPQQPLIGSETVSAFSTRGNYVYDKQQQVFDSFDEQRASWGNTVRESWKTINTHDYIMGTFVWTGFDYRGEPTPYQWPSVSTHFGIMDTCGFPKDSYYLYQAFWLEEPVLHIVSHWNWLGLEGQPIKVMTHTNCDEVAVYVNGRLFDRQSVDIYEQQTWQIPYEPGTLTMEGYRAGKLVATAHQHTTGSAARLKIEPHKSVLLGDGRDAIVVNVHAVDEQGRYVTTANNLVQFSCEGSGFIAGCGNGNPNSHEADIASSRKLFNGSLQIIVQSVHGSENITLTFSGENLPEQQLVIPVQAAVEPPYVPSARDLYINDWFVTQEPQADKPDPHAEVDLTNMNTWEKVDVSFGFRESLKNKGGYIMYRAQLAAELIQFSRLPQLMFQAISGNVEIYMNGKLQFAQMIEWNTEIALSLEPFASDEQLAIVVIIGLHPDMHTPGINGTVSVRNEKQSD</sequence>
<evidence type="ECO:0000256" key="1">
    <source>
        <dbReference type="ARBA" id="ARBA00007401"/>
    </source>
</evidence>
<comment type="caution">
    <text evidence="9">The sequence shown here is derived from an EMBL/GenBank/DDBJ whole genome shotgun (WGS) entry which is preliminary data.</text>
</comment>
<dbReference type="GO" id="GO:0005975">
    <property type="term" value="P:carbohydrate metabolic process"/>
    <property type="evidence" value="ECO:0007669"/>
    <property type="project" value="InterPro"/>
</dbReference>
<evidence type="ECO:0000259" key="4">
    <source>
        <dbReference type="Pfam" id="PF00703"/>
    </source>
</evidence>
<dbReference type="InterPro" id="IPR013783">
    <property type="entry name" value="Ig-like_fold"/>
</dbReference>
<dbReference type="Pfam" id="PF18565">
    <property type="entry name" value="Glyco_hydro2_C5"/>
    <property type="match status" value="1"/>
</dbReference>
<dbReference type="SUPFAM" id="SSF49303">
    <property type="entry name" value="beta-Galactosidase/glucuronidase domain"/>
    <property type="match status" value="1"/>
</dbReference>
<dbReference type="EMBL" id="BOSE01000002">
    <property type="protein sequence ID" value="GIP16008.1"/>
    <property type="molecule type" value="Genomic_DNA"/>
</dbReference>
<dbReference type="Proteomes" id="UP000683139">
    <property type="component" value="Unassembled WGS sequence"/>
</dbReference>
<organism evidence="9 10">
    <name type="scientific">Paenibacillus montaniterrae</name>
    <dbReference type="NCBI Taxonomy" id="429341"/>
    <lineage>
        <taxon>Bacteria</taxon>
        <taxon>Bacillati</taxon>
        <taxon>Bacillota</taxon>
        <taxon>Bacilli</taxon>
        <taxon>Bacillales</taxon>
        <taxon>Paenibacillaceae</taxon>
        <taxon>Paenibacillus</taxon>
    </lineage>
</organism>
<dbReference type="RefSeq" id="WP_213514258.1">
    <property type="nucleotide sequence ID" value="NZ_BOSE01000002.1"/>
</dbReference>
<reference evidence="9" key="1">
    <citation type="submission" date="2021-03" db="EMBL/GenBank/DDBJ databases">
        <title>Antimicrobial resistance genes in bacteria isolated from Japanese honey, and their potential for conferring macrolide and lincosamide resistance in the American foulbrood pathogen Paenibacillus larvae.</title>
        <authorList>
            <person name="Okamoto M."/>
            <person name="Kumagai M."/>
            <person name="Kanamori H."/>
            <person name="Takamatsu D."/>
        </authorList>
    </citation>
    <scope>NUCLEOTIDE SEQUENCE</scope>
    <source>
        <strain evidence="9">J40TS1</strain>
    </source>
</reference>
<dbReference type="SUPFAM" id="SSF49785">
    <property type="entry name" value="Galactose-binding domain-like"/>
    <property type="match status" value="1"/>
</dbReference>
<feature type="domain" description="Glycoside hydrolase family 2" evidence="7">
    <location>
        <begin position="662"/>
        <end position="763"/>
    </location>
</feature>
<evidence type="ECO:0000313" key="10">
    <source>
        <dbReference type="Proteomes" id="UP000683139"/>
    </source>
</evidence>
<dbReference type="AlphaFoldDB" id="A0A919YSA9"/>
<dbReference type="SUPFAM" id="SSF51445">
    <property type="entry name" value="(Trans)glycosidases"/>
    <property type="match status" value="1"/>
</dbReference>
<evidence type="ECO:0000259" key="8">
    <source>
        <dbReference type="Pfam" id="PF22666"/>
    </source>
</evidence>
<dbReference type="InterPro" id="IPR054593">
    <property type="entry name" value="Beta-mannosidase-like_N2"/>
</dbReference>
<evidence type="ECO:0000259" key="5">
    <source>
        <dbReference type="Pfam" id="PF02836"/>
    </source>
</evidence>
<keyword evidence="10" id="KW-1185">Reference proteome</keyword>
<dbReference type="Gene3D" id="3.20.20.80">
    <property type="entry name" value="Glycosidases"/>
    <property type="match status" value="1"/>
</dbReference>
<evidence type="ECO:0000256" key="3">
    <source>
        <dbReference type="ARBA" id="ARBA00023295"/>
    </source>
</evidence>
<protein>
    <submittedName>
        <fullName evidence="9">Beta-galactosidase</fullName>
    </submittedName>
</protein>
<feature type="domain" description="Glycoside hydrolase family 2 immunoglobulin-like beta-sandwich" evidence="4">
    <location>
        <begin position="184"/>
        <end position="289"/>
    </location>
</feature>
<dbReference type="InterPro" id="IPR036156">
    <property type="entry name" value="Beta-gal/glucu_dom_sf"/>
</dbReference>
<dbReference type="InterPro" id="IPR051913">
    <property type="entry name" value="GH2_Domain-Containing"/>
</dbReference>
<feature type="domain" description="Beta-mannosidase-like galactose-binding" evidence="8">
    <location>
        <begin position="84"/>
        <end position="154"/>
    </location>
</feature>
<evidence type="ECO:0000259" key="7">
    <source>
        <dbReference type="Pfam" id="PF18565"/>
    </source>
</evidence>
<dbReference type="Pfam" id="PF00703">
    <property type="entry name" value="Glyco_hydro_2"/>
    <property type="match status" value="1"/>
</dbReference>
<dbReference type="InterPro" id="IPR040605">
    <property type="entry name" value="Glyco_hydro2_dom5"/>
</dbReference>
<proteinExistence type="inferred from homology"/>
<dbReference type="InterPro" id="IPR006102">
    <property type="entry name" value="Ig-like_GH2"/>
</dbReference>
<keyword evidence="2" id="KW-0378">Hydrolase</keyword>
<dbReference type="InterPro" id="IPR048230">
    <property type="entry name" value="GalA-like"/>
</dbReference>
<comment type="similarity">
    <text evidence="1">Belongs to the glycosyl hydrolase 2 family.</text>
</comment>
<dbReference type="Gene3D" id="2.60.40.10">
    <property type="entry name" value="Immunoglobulins"/>
    <property type="match status" value="3"/>
</dbReference>
<dbReference type="InterPro" id="IPR006103">
    <property type="entry name" value="Glyco_hydro_2_cat"/>
</dbReference>
<dbReference type="InterPro" id="IPR032311">
    <property type="entry name" value="DUF4982"/>
</dbReference>
<dbReference type="NCBIfam" id="NF041462">
    <property type="entry name" value="GalA"/>
    <property type="match status" value="1"/>
</dbReference>
<name>A0A919YSA9_9BACL</name>
<dbReference type="Gene3D" id="2.60.120.260">
    <property type="entry name" value="Galactose-binding domain-like"/>
    <property type="match status" value="1"/>
</dbReference>
<dbReference type="Pfam" id="PF16355">
    <property type="entry name" value="DUF4982"/>
    <property type="match status" value="1"/>
</dbReference>
<evidence type="ECO:0000313" key="9">
    <source>
        <dbReference type="EMBL" id="GIP16008.1"/>
    </source>
</evidence>
<feature type="domain" description="Glycoside hydrolase family 2 catalytic" evidence="5">
    <location>
        <begin position="296"/>
        <end position="546"/>
    </location>
</feature>
<accession>A0A919YSA9</accession>